<feature type="transmembrane region" description="Helical" evidence="2">
    <location>
        <begin position="26"/>
        <end position="46"/>
    </location>
</feature>
<evidence type="ECO:0000313" key="4">
    <source>
        <dbReference type="Proteomes" id="UP001143391"/>
    </source>
</evidence>
<sequence length="195" mass="21016">MGIFLFLFIVMPIVEMTILIKVGTIIGALNTVGLVLLTAIIGAALLRQQGLATLLKANQRINSGELPAKEVAEGLILAVGGALLLTPGFVTDTIGFLCLIPGTRHWLAAQALKRMVVAGQSGGFTFTAGQRGPSQGQGPFGGREGPFGRQNPFDRNDDIIEGEYRDETEREYDRLHGNAHDRESRGEDDDQSKKN</sequence>
<feature type="region of interest" description="Disordered" evidence="1">
    <location>
        <begin position="126"/>
        <end position="195"/>
    </location>
</feature>
<dbReference type="EMBL" id="JANCMW010000001">
    <property type="protein sequence ID" value="MDF0748995.1"/>
    <property type="molecule type" value="Genomic_DNA"/>
</dbReference>
<evidence type="ECO:0000313" key="3">
    <source>
        <dbReference type="EMBL" id="MDF0748995.1"/>
    </source>
</evidence>
<evidence type="ECO:0000256" key="2">
    <source>
        <dbReference type="SAM" id="Phobius"/>
    </source>
</evidence>
<keyword evidence="2" id="KW-0472">Membrane</keyword>
<proteinExistence type="predicted"/>
<dbReference type="PANTHER" id="PTHR35335:SF1">
    <property type="entry name" value="UPF0716 PROTEIN FXSA"/>
    <property type="match status" value="1"/>
</dbReference>
<dbReference type="PANTHER" id="PTHR35335">
    <property type="entry name" value="UPF0716 PROTEIN FXSA"/>
    <property type="match status" value="1"/>
</dbReference>
<comment type="caution">
    <text evidence="3">The sequence shown here is derived from an EMBL/GenBank/DDBJ whole genome shotgun (WGS) entry which is preliminary data.</text>
</comment>
<feature type="compositionally biased region" description="Basic and acidic residues" evidence="1">
    <location>
        <begin position="152"/>
        <end position="195"/>
    </location>
</feature>
<reference evidence="3" key="1">
    <citation type="submission" date="2022-07" db="EMBL/GenBank/DDBJ databases">
        <title>Marinobacter iranensis a new bacterium isolate from a hipersaline lake in Iran.</title>
        <authorList>
            <person name="Mohammad A.M.A."/>
            <person name="Cristina S.-P."/>
            <person name="Antonio V."/>
        </authorList>
    </citation>
    <scope>NUCLEOTIDE SEQUENCE</scope>
    <source>
        <strain evidence="3">71-i</strain>
    </source>
</reference>
<evidence type="ECO:0000256" key="1">
    <source>
        <dbReference type="SAM" id="MobiDB-lite"/>
    </source>
</evidence>
<gene>
    <name evidence="3" type="ORF">NLU14_01975</name>
</gene>
<keyword evidence="2" id="KW-0812">Transmembrane</keyword>
<dbReference type="RefSeq" id="WP_275704480.1">
    <property type="nucleotide sequence ID" value="NZ_JANCMW010000001.1"/>
</dbReference>
<keyword evidence="2" id="KW-1133">Transmembrane helix</keyword>
<dbReference type="InterPro" id="IPR007313">
    <property type="entry name" value="FxsA"/>
</dbReference>
<dbReference type="NCBIfam" id="NF008528">
    <property type="entry name" value="PRK11463.1-2"/>
    <property type="match status" value="1"/>
</dbReference>
<organism evidence="3 4">
    <name type="scientific">Marinobacter iranensis</name>
    <dbReference type="NCBI Taxonomy" id="2962607"/>
    <lineage>
        <taxon>Bacteria</taxon>
        <taxon>Pseudomonadati</taxon>
        <taxon>Pseudomonadota</taxon>
        <taxon>Gammaproteobacteria</taxon>
        <taxon>Pseudomonadales</taxon>
        <taxon>Marinobacteraceae</taxon>
        <taxon>Marinobacter</taxon>
    </lineage>
</organism>
<accession>A0ABT5Y5P4</accession>
<name>A0ABT5Y5P4_9GAMM</name>
<dbReference type="Proteomes" id="UP001143391">
    <property type="component" value="Unassembled WGS sequence"/>
</dbReference>
<dbReference type="Pfam" id="PF04186">
    <property type="entry name" value="FxsA"/>
    <property type="match status" value="1"/>
</dbReference>
<keyword evidence="4" id="KW-1185">Reference proteome</keyword>
<protein>
    <submittedName>
        <fullName evidence="3">FxsA family protein</fullName>
    </submittedName>
</protein>